<gene>
    <name evidence="2" type="ORF">TBC1_112132</name>
</gene>
<dbReference type="EMBL" id="DF968182">
    <property type="protein sequence ID" value="GAP43973.1"/>
    <property type="molecule type" value="Genomic_DNA"/>
</dbReference>
<organism evidence="2">
    <name type="scientific">Lentimicrobium saccharophilum</name>
    <dbReference type="NCBI Taxonomy" id="1678841"/>
    <lineage>
        <taxon>Bacteria</taxon>
        <taxon>Pseudomonadati</taxon>
        <taxon>Bacteroidota</taxon>
        <taxon>Bacteroidia</taxon>
        <taxon>Bacteroidales</taxon>
        <taxon>Lentimicrobiaceae</taxon>
        <taxon>Lentimicrobium</taxon>
    </lineage>
</organism>
<keyword evidence="1" id="KW-0732">Signal</keyword>
<feature type="signal peptide" evidence="1">
    <location>
        <begin position="1"/>
        <end position="19"/>
    </location>
</feature>
<dbReference type="Proteomes" id="UP000053091">
    <property type="component" value="Unassembled WGS sequence"/>
</dbReference>
<evidence type="ECO:0000313" key="3">
    <source>
        <dbReference type="Proteomes" id="UP000053091"/>
    </source>
</evidence>
<sequence>MKKIVYSIATLFVTFILFSGCNNEVVQDDLPNGNIKQSVNPYEYIGELHNEMLLEWADYNNGVDSGMFDSTKIESIVEWVSTKVDPVDGINPYEYLNFSYEMYSEDFTLTEFATDLFNNDEVSAIAKNYLIELEEIVLSSGSDISLFLDEIIVYETKVGNIDLTAKEHLILLSAASIARNSLSFWYEANNNPSHPYHVLFANSRKINIWWKIGIVDICGGVMGGLWGGPWGIVIGAGICSGLVVLVSNV</sequence>
<evidence type="ECO:0000313" key="2">
    <source>
        <dbReference type="EMBL" id="GAP43973.1"/>
    </source>
</evidence>
<proteinExistence type="predicted"/>
<dbReference type="AlphaFoldDB" id="A0A0S7BSS8"/>
<dbReference type="STRING" id="1678841.TBC1_112132"/>
<dbReference type="PROSITE" id="PS51257">
    <property type="entry name" value="PROKAR_LIPOPROTEIN"/>
    <property type="match status" value="1"/>
</dbReference>
<evidence type="ECO:0000256" key="1">
    <source>
        <dbReference type="SAM" id="SignalP"/>
    </source>
</evidence>
<feature type="chain" id="PRO_5006633126" evidence="1">
    <location>
        <begin position="20"/>
        <end position="249"/>
    </location>
</feature>
<dbReference type="RefSeq" id="WP_062041990.1">
    <property type="nucleotide sequence ID" value="NZ_DF968182.1"/>
</dbReference>
<accession>A0A0S7BSS8</accession>
<dbReference type="OrthoDB" id="646079at2"/>
<name>A0A0S7BSS8_9BACT</name>
<reference evidence="2" key="1">
    <citation type="journal article" date="2015" name="Genome Announc.">
        <title>Draft Genome Sequence of Bacteroidales Strain TBC1, a Novel Isolate from a Methanogenic Wastewater Treatment System.</title>
        <authorList>
            <person name="Tourlousse D.M."/>
            <person name="Matsuura N."/>
            <person name="Sun L."/>
            <person name="Toyonaga M."/>
            <person name="Kuroda K."/>
            <person name="Ohashi A."/>
            <person name="Cruz R."/>
            <person name="Yamaguchi T."/>
            <person name="Sekiguchi Y."/>
        </authorList>
    </citation>
    <scope>NUCLEOTIDE SEQUENCE [LARGE SCALE GENOMIC DNA]</scope>
    <source>
        <strain evidence="2">TBC1</strain>
    </source>
</reference>
<protein>
    <submittedName>
        <fullName evidence="2">Uncharacterized protein</fullName>
    </submittedName>
</protein>
<keyword evidence="3" id="KW-1185">Reference proteome</keyword>